<evidence type="ECO:0000313" key="5">
    <source>
        <dbReference type="EMBL" id="XCO73711.1"/>
    </source>
</evidence>
<dbReference type="InterPro" id="IPR023614">
    <property type="entry name" value="Porin_dom_sf"/>
</dbReference>
<feature type="repeat" description="TPR" evidence="1">
    <location>
        <begin position="309"/>
        <end position="342"/>
    </location>
</feature>
<dbReference type="InterPro" id="IPR019734">
    <property type="entry name" value="TPR_rpt"/>
</dbReference>
<reference evidence="5" key="1">
    <citation type="submission" date="2024-06" db="EMBL/GenBank/DDBJ databases">
        <authorList>
            <person name="Li S."/>
        </authorList>
    </citation>
    <scope>NUCLEOTIDE SEQUENCE</scope>
    <source>
        <strain evidence="5">SR10</strain>
    </source>
</reference>
<dbReference type="PROSITE" id="PS50005">
    <property type="entry name" value="TPR"/>
    <property type="match status" value="1"/>
</dbReference>
<name>A0AAU8MPX8_9GAMM</name>
<evidence type="ECO:0000259" key="4">
    <source>
        <dbReference type="Pfam" id="PF21197"/>
    </source>
</evidence>
<dbReference type="InterPro" id="IPR023870">
    <property type="entry name" value="PGA_export_porin_PgaA"/>
</dbReference>
<sequence>MPITHRLAYALAFTLVSASSICPFSSVSATESQPKPLNPLPEIERLRADRQWLAALAQIEAGLAARPGDEALYRLQVLTLADLGNAYRAWSLYRERPSLFSAEERQRLESNRLARMVVWGGLYPENEAQRLEEIRAARSAMAEYRQSQSDSQRQADLRTRFDELVMLNILERHADTVQNYRQLQAEGVQVPLYALARVGASLLAARHPEEAATVLERVVREMPEDHDSQLQLAYAYSEAERFDDAKRQLQKIKAAEPAFVRVPGAKVSHANWRHYDADTNLIMVGLYGEDTVGAQRDLEALAAIGPNNAGLQTNLGVAYQRRGWTERALERFRMASTLEPTSVGARIGQIGAYLEHDRVDLARPIHDELLARRERDVQVRQMRESWDSRLGWQWQVSTSSHRSRADGGGDSTSPLGSRDGAHRAEIRSPLIHDRWRLTAHAQDAWADYPGERVHDRRQGVGALYAYDRLSLGFGVDRASDRWLDRDDRTGYYLDAGWRFNDAWRGSASWYRQSPDASLQARRAGIDADALSLGLRWTPSDRTAVAASVQQLRYSDDNRRSAFALSLDQRAYTRPHLQLDGLAELSASRASRRDADVPYFNPSRDASLNLGLRLNHVAWRRYSRHLLQRFTAYAGPYWQQGYGSAWIPQLRYEHEWGLGTGRKLTYGLSWSRPVYDGQREERLGFDLNFRWGEQ</sequence>
<dbReference type="GO" id="GO:1901515">
    <property type="term" value="F:poly-beta-1,6-N-acetyl-D-glucosamine transmembrane transporter activity"/>
    <property type="evidence" value="ECO:0007669"/>
    <property type="project" value="InterPro"/>
</dbReference>
<feature type="region of interest" description="Disordered" evidence="2">
    <location>
        <begin position="400"/>
        <end position="421"/>
    </location>
</feature>
<accession>A0AAU8MPX8</accession>
<keyword evidence="3" id="KW-0732">Signal</keyword>
<dbReference type="EMBL" id="CP159925">
    <property type="protein sequence ID" value="XCO73711.1"/>
    <property type="molecule type" value="Genomic_DNA"/>
</dbReference>
<protein>
    <submittedName>
        <fullName evidence="5">Poly-beta-1,6 N-acetyl-D-glucosamine export porin PgaA</fullName>
    </submittedName>
</protein>
<evidence type="ECO:0000256" key="1">
    <source>
        <dbReference type="PROSITE-ProRule" id="PRU00339"/>
    </source>
</evidence>
<dbReference type="InterPro" id="IPR011990">
    <property type="entry name" value="TPR-like_helical_dom_sf"/>
</dbReference>
<dbReference type="RefSeq" id="WP_363796606.1">
    <property type="nucleotide sequence ID" value="NZ_CP159925.1"/>
</dbReference>
<feature type="chain" id="PRO_5043437255" evidence="3">
    <location>
        <begin position="30"/>
        <end position="693"/>
    </location>
</feature>
<dbReference type="Pfam" id="PF21197">
    <property type="entry name" value="PgaA_barrel"/>
    <property type="match status" value="1"/>
</dbReference>
<dbReference type="Pfam" id="PF14559">
    <property type="entry name" value="TPR_19"/>
    <property type="match status" value="1"/>
</dbReference>
<dbReference type="NCBIfam" id="TIGR03939">
    <property type="entry name" value="PGA_TPR_OMP"/>
    <property type="match status" value="1"/>
</dbReference>
<dbReference type="Gene3D" id="1.25.40.10">
    <property type="entry name" value="Tetratricopeptide repeat domain"/>
    <property type="match status" value="1"/>
</dbReference>
<organism evidence="5">
    <name type="scientific">Lysobacter firmicutimachus</name>
    <dbReference type="NCBI Taxonomy" id="1792846"/>
    <lineage>
        <taxon>Bacteria</taxon>
        <taxon>Pseudomonadati</taxon>
        <taxon>Pseudomonadota</taxon>
        <taxon>Gammaproteobacteria</taxon>
        <taxon>Lysobacterales</taxon>
        <taxon>Lysobacteraceae</taxon>
        <taxon>Lysobacter</taxon>
    </lineage>
</organism>
<proteinExistence type="predicted"/>
<evidence type="ECO:0000256" key="3">
    <source>
        <dbReference type="SAM" id="SignalP"/>
    </source>
</evidence>
<keyword evidence="1" id="KW-0802">TPR repeat</keyword>
<dbReference type="SUPFAM" id="SSF56935">
    <property type="entry name" value="Porins"/>
    <property type="match status" value="1"/>
</dbReference>
<feature type="domain" description="PgaA membrane beta barrel" evidence="4">
    <location>
        <begin position="408"/>
        <end position="689"/>
    </location>
</feature>
<dbReference type="InterPro" id="IPR049003">
    <property type="entry name" value="PgaA_barrel"/>
</dbReference>
<gene>
    <name evidence="5" type="primary">pgaA</name>
    <name evidence="5" type="ORF">ABU614_15105</name>
</gene>
<dbReference type="AlphaFoldDB" id="A0AAU8MPX8"/>
<evidence type="ECO:0000256" key="2">
    <source>
        <dbReference type="SAM" id="MobiDB-lite"/>
    </source>
</evidence>
<feature type="signal peptide" evidence="3">
    <location>
        <begin position="1"/>
        <end position="29"/>
    </location>
</feature>
<dbReference type="SUPFAM" id="SSF48452">
    <property type="entry name" value="TPR-like"/>
    <property type="match status" value="1"/>
</dbReference>
<dbReference type="Gene3D" id="2.40.160.10">
    <property type="entry name" value="Porin"/>
    <property type="match status" value="1"/>
</dbReference>
<dbReference type="SMART" id="SM00028">
    <property type="entry name" value="TPR"/>
    <property type="match status" value="3"/>
</dbReference>